<dbReference type="Proteomes" id="UP000199173">
    <property type="component" value="Unassembled WGS sequence"/>
</dbReference>
<sequence length="52" mass="4902">MKKVVFAVLMLASACALTGCIGPWGPWGPGGGGPGGGGHGGGGGMYQGPGMR</sequence>
<evidence type="ECO:0008006" key="7">
    <source>
        <dbReference type="Google" id="ProtNLM"/>
    </source>
</evidence>
<feature type="signal peptide" evidence="2">
    <location>
        <begin position="1"/>
        <end position="18"/>
    </location>
</feature>
<feature type="chain" id="PRO_5043455211" description="Lipoprotein" evidence="2">
    <location>
        <begin position="19"/>
        <end position="52"/>
    </location>
</feature>
<dbReference type="GeneID" id="66395309"/>
<protein>
    <recommendedName>
        <fullName evidence="7">Lipoprotein</fullName>
    </recommendedName>
</protein>
<feature type="region of interest" description="Disordered" evidence="1">
    <location>
        <begin position="29"/>
        <end position="52"/>
    </location>
</feature>
<name>A0AAX2EQY2_9ENTR</name>
<dbReference type="Proteomes" id="UP000198760">
    <property type="component" value="Unassembled WGS sequence"/>
</dbReference>
<evidence type="ECO:0000256" key="2">
    <source>
        <dbReference type="SAM" id="SignalP"/>
    </source>
</evidence>
<reference evidence="5 6" key="1">
    <citation type="submission" date="2016-10" db="EMBL/GenBank/DDBJ databases">
        <authorList>
            <person name="Varghese N."/>
            <person name="Submissions S."/>
        </authorList>
    </citation>
    <scope>NUCLEOTIDE SEQUENCE [LARGE SCALE GENOMIC DNA]</scope>
    <source>
        <strain evidence="4 5">NFIX06</strain>
        <strain evidence="3 6">NFIX08</strain>
    </source>
</reference>
<dbReference type="RefSeq" id="WP_007370685.1">
    <property type="nucleotide sequence ID" value="NZ_CABVLS010000011.1"/>
</dbReference>
<evidence type="ECO:0000313" key="3">
    <source>
        <dbReference type="EMBL" id="SFR08434.1"/>
    </source>
</evidence>
<organism evidence="3 6">
    <name type="scientific">Kosakonia radicincitans</name>
    <dbReference type="NCBI Taxonomy" id="283686"/>
    <lineage>
        <taxon>Bacteria</taxon>
        <taxon>Pseudomonadati</taxon>
        <taxon>Pseudomonadota</taxon>
        <taxon>Gammaproteobacteria</taxon>
        <taxon>Enterobacterales</taxon>
        <taxon>Enterobacteriaceae</taxon>
        <taxon>Kosakonia</taxon>
    </lineage>
</organism>
<comment type="caution">
    <text evidence="3">The sequence shown here is derived from an EMBL/GenBank/DDBJ whole genome shotgun (WGS) entry which is preliminary data.</text>
</comment>
<proteinExistence type="predicted"/>
<gene>
    <name evidence="4" type="ORF">SAMN03159428_01827</name>
    <name evidence="3" type="ORF">SAMN03159514_01833</name>
</gene>
<dbReference type="EMBL" id="FPAV01000003">
    <property type="protein sequence ID" value="SFT71558.1"/>
    <property type="molecule type" value="Genomic_DNA"/>
</dbReference>
<dbReference type="AlphaFoldDB" id="A0AAX2EQY2"/>
<keyword evidence="2" id="KW-0732">Signal</keyword>
<keyword evidence="5" id="KW-1185">Reference proteome</keyword>
<evidence type="ECO:0000256" key="1">
    <source>
        <dbReference type="SAM" id="MobiDB-lite"/>
    </source>
</evidence>
<dbReference type="EMBL" id="FOYJ01000003">
    <property type="protein sequence ID" value="SFR08434.1"/>
    <property type="molecule type" value="Genomic_DNA"/>
</dbReference>
<evidence type="ECO:0000313" key="4">
    <source>
        <dbReference type="EMBL" id="SFT71558.1"/>
    </source>
</evidence>
<evidence type="ECO:0000313" key="5">
    <source>
        <dbReference type="Proteomes" id="UP000198760"/>
    </source>
</evidence>
<dbReference type="PROSITE" id="PS51257">
    <property type="entry name" value="PROKAR_LIPOPROTEIN"/>
    <property type="match status" value="1"/>
</dbReference>
<accession>A0AAX2EQY2</accession>
<evidence type="ECO:0000313" key="6">
    <source>
        <dbReference type="Proteomes" id="UP000199173"/>
    </source>
</evidence>